<dbReference type="Proteomes" id="UP001055072">
    <property type="component" value="Unassembled WGS sequence"/>
</dbReference>
<protein>
    <submittedName>
        <fullName evidence="1">Uncharacterized protein</fullName>
    </submittedName>
</protein>
<organism evidence="1 2">
    <name type="scientific">Irpex rosettiformis</name>
    <dbReference type="NCBI Taxonomy" id="378272"/>
    <lineage>
        <taxon>Eukaryota</taxon>
        <taxon>Fungi</taxon>
        <taxon>Dikarya</taxon>
        <taxon>Basidiomycota</taxon>
        <taxon>Agaricomycotina</taxon>
        <taxon>Agaricomycetes</taxon>
        <taxon>Polyporales</taxon>
        <taxon>Irpicaceae</taxon>
        <taxon>Irpex</taxon>
    </lineage>
</organism>
<reference evidence="1" key="1">
    <citation type="journal article" date="2021" name="Environ. Microbiol.">
        <title>Gene family expansions and transcriptome signatures uncover fungal adaptations to wood decay.</title>
        <authorList>
            <person name="Hage H."/>
            <person name="Miyauchi S."/>
            <person name="Viragh M."/>
            <person name="Drula E."/>
            <person name="Min B."/>
            <person name="Chaduli D."/>
            <person name="Navarro D."/>
            <person name="Favel A."/>
            <person name="Norest M."/>
            <person name="Lesage-Meessen L."/>
            <person name="Balint B."/>
            <person name="Merenyi Z."/>
            <person name="de Eugenio L."/>
            <person name="Morin E."/>
            <person name="Martinez A.T."/>
            <person name="Baldrian P."/>
            <person name="Stursova M."/>
            <person name="Martinez M.J."/>
            <person name="Novotny C."/>
            <person name="Magnuson J.K."/>
            <person name="Spatafora J.W."/>
            <person name="Maurice S."/>
            <person name="Pangilinan J."/>
            <person name="Andreopoulos W."/>
            <person name="LaButti K."/>
            <person name="Hundley H."/>
            <person name="Na H."/>
            <person name="Kuo A."/>
            <person name="Barry K."/>
            <person name="Lipzen A."/>
            <person name="Henrissat B."/>
            <person name="Riley R."/>
            <person name="Ahrendt S."/>
            <person name="Nagy L.G."/>
            <person name="Grigoriev I.V."/>
            <person name="Martin F."/>
            <person name="Rosso M.N."/>
        </authorList>
    </citation>
    <scope>NUCLEOTIDE SEQUENCE</scope>
    <source>
        <strain evidence="1">CBS 384.51</strain>
    </source>
</reference>
<evidence type="ECO:0000313" key="2">
    <source>
        <dbReference type="Proteomes" id="UP001055072"/>
    </source>
</evidence>
<keyword evidence="2" id="KW-1185">Reference proteome</keyword>
<gene>
    <name evidence="1" type="ORF">BDY19DRAFT_981641</name>
</gene>
<proteinExistence type="predicted"/>
<comment type="caution">
    <text evidence="1">The sequence shown here is derived from an EMBL/GenBank/DDBJ whole genome shotgun (WGS) entry which is preliminary data.</text>
</comment>
<name>A0ACB8TLQ6_9APHY</name>
<dbReference type="EMBL" id="MU275069">
    <property type="protein sequence ID" value="KAI0082940.1"/>
    <property type="molecule type" value="Genomic_DNA"/>
</dbReference>
<sequence length="191" mass="21190">MQGIPSQQQQTHKTYSLAGAIGNEDDEAALIRGFNSVHIKHVNQLEYRSPSAYDFPGPEPTIIKFGKDGITLEDALQNRVSSGWGTELVDCLSGKGAFLIRFLPVGYHPGDPVQIHVQTTPLPSVKKAKLASSVAKALDKMLKDYARQRPSNPDQAIWVINKNVTLSDVILVEIRRMSKGSWQPVLFVRER</sequence>
<accession>A0ACB8TLQ6</accession>
<evidence type="ECO:0000313" key="1">
    <source>
        <dbReference type="EMBL" id="KAI0082940.1"/>
    </source>
</evidence>